<comment type="caution">
    <text evidence="1">The sequence shown here is derived from an EMBL/GenBank/DDBJ whole genome shotgun (WGS) entry which is preliminary data.</text>
</comment>
<accession>A0A3N1PP19</accession>
<dbReference type="Proteomes" id="UP000268033">
    <property type="component" value="Unassembled WGS sequence"/>
</dbReference>
<sequence length="439" mass="49434">MERLTDLDELVLRCKTETARGYVSDAVNCYRGGAYRACIVSTWIAVVFDLIDKLRELSISGNAVATTILNQFEQYQAQISAGNMQGIKSALEFEREIITTVKDQLQFFDQQELTDLIRLREDRHRCAHPSFQKAGQPYRPSAEQARMHLRNAVTHVLSQSPVQGRSAIDEVMVLVSSNYFPSDRTQARTHIEHSAVARATEGLVKGVTDALFFKYFEPNQPLLFSQNIVAALGALLDIHRPVVEARLVQHMARISTTIDDHGFLGVVLMAFDLPELWELSGPPVRNKILNFITAGEISQVIAFLKDASEKPELHNAAVARINELGVDQLSSGIINHHLGRLAIPKALGYYRSVGSWNSANEISEKLIIPLFEQFTPEEIDEVLRIPRDHRADLVGSTGYMKFIQRLHGDPRISEAQLRQKLNDYGLEFYVRQLERAGET</sequence>
<protein>
    <submittedName>
        <fullName evidence="1">Uncharacterized protein</fullName>
    </submittedName>
</protein>
<gene>
    <name evidence="1" type="ORF">EDC28_103469</name>
</gene>
<dbReference type="RefSeq" id="WP_123421216.1">
    <property type="nucleotide sequence ID" value="NZ_RJUL01000003.1"/>
</dbReference>
<evidence type="ECO:0000313" key="1">
    <source>
        <dbReference type="EMBL" id="ROQ28871.1"/>
    </source>
</evidence>
<dbReference type="EMBL" id="RJUL01000003">
    <property type="protein sequence ID" value="ROQ28871.1"/>
    <property type="molecule type" value="Genomic_DNA"/>
</dbReference>
<dbReference type="AlphaFoldDB" id="A0A3N1PP19"/>
<name>A0A3N1PP19_9GAMM</name>
<evidence type="ECO:0000313" key="2">
    <source>
        <dbReference type="Proteomes" id="UP000268033"/>
    </source>
</evidence>
<keyword evidence="2" id="KW-1185">Reference proteome</keyword>
<organism evidence="1 2">
    <name type="scientific">Gallaecimonas pentaromativorans</name>
    <dbReference type="NCBI Taxonomy" id="584787"/>
    <lineage>
        <taxon>Bacteria</taxon>
        <taxon>Pseudomonadati</taxon>
        <taxon>Pseudomonadota</taxon>
        <taxon>Gammaproteobacteria</taxon>
        <taxon>Enterobacterales</taxon>
        <taxon>Gallaecimonadaceae</taxon>
        <taxon>Gallaecimonas</taxon>
    </lineage>
</organism>
<reference evidence="1 2" key="1">
    <citation type="submission" date="2018-11" db="EMBL/GenBank/DDBJ databases">
        <title>Genomic Encyclopedia of Type Strains, Phase IV (KMG-IV): sequencing the most valuable type-strain genomes for metagenomic binning, comparative biology and taxonomic classification.</title>
        <authorList>
            <person name="Goeker M."/>
        </authorList>
    </citation>
    <scope>NUCLEOTIDE SEQUENCE [LARGE SCALE GENOMIC DNA]</scope>
    <source>
        <strain evidence="1 2">DSM 21945</strain>
    </source>
</reference>
<proteinExistence type="predicted"/>